<dbReference type="GO" id="GO:0000398">
    <property type="term" value="P:mRNA splicing, via spliceosome"/>
    <property type="evidence" value="ECO:0007669"/>
    <property type="project" value="TreeGrafter"/>
</dbReference>
<gene>
    <name evidence="2" type="ORF">QCA50_017941</name>
</gene>
<organism evidence="2 3">
    <name type="scientific">Cerrena zonata</name>
    <dbReference type="NCBI Taxonomy" id="2478898"/>
    <lineage>
        <taxon>Eukaryota</taxon>
        <taxon>Fungi</taxon>
        <taxon>Dikarya</taxon>
        <taxon>Basidiomycota</taxon>
        <taxon>Agaricomycotina</taxon>
        <taxon>Agaricomycetes</taxon>
        <taxon>Polyporales</taxon>
        <taxon>Cerrenaceae</taxon>
        <taxon>Cerrena</taxon>
    </lineage>
</organism>
<evidence type="ECO:0000259" key="1">
    <source>
        <dbReference type="SMART" id="SM01124"/>
    </source>
</evidence>
<keyword evidence="3" id="KW-1185">Reference proteome</keyword>
<dbReference type="EMBL" id="JASBNA010000064">
    <property type="protein sequence ID" value="KAK7678998.1"/>
    <property type="molecule type" value="Genomic_DNA"/>
</dbReference>
<sequence length="201" mass="22784">MNLMNHLLNRPRLKHQRKYLLPRVSINPDEILLDDEEEEVVAPPPPPPPRSQTKFLALDKCLPRRQFLEVIDVDTPPDFVPPNSDSSQPILAYDPEWLAITRAFNTHMPTTRNQLSYPSEAQAREACQRELDWVKAHIFATPQSNGKGIKTIEDVQQFAKTAPAPGEPGADGRQQPPYYPNPQTAAFCAMLDIENKVDLLR</sequence>
<evidence type="ECO:0000313" key="3">
    <source>
        <dbReference type="Proteomes" id="UP001385951"/>
    </source>
</evidence>
<reference evidence="2 3" key="1">
    <citation type="submission" date="2022-09" db="EMBL/GenBank/DDBJ databases">
        <authorList>
            <person name="Palmer J.M."/>
        </authorList>
    </citation>
    <scope>NUCLEOTIDE SEQUENCE [LARGE SCALE GENOMIC DNA]</scope>
    <source>
        <strain evidence="2 3">DSM 7382</strain>
    </source>
</reference>
<evidence type="ECO:0000313" key="2">
    <source>
        <dbReference type="EMBL" id="KAK7678998.1"/>
    </source>
</evidence>
<accession>A0AAW0FBZ2</accession>
<dbReference type="Pfam" id="PF05011">
    <property type="entry name" value="DBR1"/>
    <property type="match status" value="1"/>
</dbReference>
<protein>
    <recommendedName>
        <fullName evidence="1">Lariat debranching enzyme C-terminal domain-containing protein</fullName>
    </recommendedName>
</protein>
<dbReference type="SMART" id="SM01124">
    <property type="entry name" value="DBR1"/>
    <property type="match status" value="1"/>
</dbReference>
<dbReference type="AlphaFoldDB" id="A0AAW0FBZ2"/>
<dbReference type="Proteomes" id="UP001385951">
    <property type="component" value="Unassembled WGS sequence"/>
</dbReference>
<name>A0AAW0FBZ2_9APHY</name>
<proteinExistence type="predicted"/>
<dbReference type="GO" id="GO:0008419">
    <property type="term" value="F:RNA lariat debranching enzyme activity"/>
    <property type="evidence" value="ECO:0007669"/>
    <property type="project" value="TreeGrafter"/>
</dbReference>
<dbReference type="PANTHER" id="PTHR12849:SF0">
    <property type="entry name" value="LARIAT DEBRANCHING ENZYME"/>
    <property type="match status" value="1"/>
</dbReference>
<dbReference type="GO" id="GO:0005634">
    <property type="term" value="C:nucleus"/>
    <property type="evidence" value="ECO:0007669"/>
    <property type="project" value="TreeGrafter"/>
</dbReference>
<dbReference type="InterPro" id="IPR007708">
    <property type="entry name" value="DBR1_C"/>
</dbReference>
<comment type="caution">
    <text evidence="2">The sequence shown here is derived from an EMBL/GenBank/DDBJ whole genome shotgun (WGS) entry which is preliminary data.</text>
</comment>
<feature type="domain" description="Lariat debranching enzyme C-terminal" evidence="1">
    <location>
        <begin position="42"/>
        <end position="197"/>
    </location>
</feature>
<dbReference type="PANTHER" id="PTHR12849">
    <property type="entry name" value="RNA LARIAT DEBRANCHING ENZYME"/>
    <property type="match status" value="1"/>
</dbReference>